<evidence type="ECO:0000313" key="2">
    <source>
        <dbReference type="EMBL" id="EMR04804.1"/>
    </source>
</evidence>
<feature type="transmembrane region" description="Helical" evidence="1">
    <location>
        <begin position="59"/>
        <end position="84"/>
    </location>
</feature>
<dbReference type="SUPFAM" id="SSF81343">
    <property type="entry name" value="Fumarate reductase respiratory complex transmembrane subunits"/>
    <property type="match status" value="1"/>
</dbReference>
<dbReference type="eggNOG" id="ENOG502Z7RU">
    <property type="taxonomic scope" value="Bacteria"/>
</dbReference>
<evidence type="ECO:0000256" key="1">
    <source>
        <dbReference type="SAM" id="Phobius"/>
    </source>
</evidence>
<dbReference type="OrthoDB" id="9802842at2"/>
<dbReference type="CDD" id="cd03498">
    <property type="entry name" value="SQR_TypeB_2_TM"/>
    <property type="match status" value="1"/>
</dbReference>
<dbReference type="PATRIC" id="fig|1279009.4.peg.80"/>
<dbReference type="InterPro" id="IPR034804">
    <property type="entry name" value="SQR/QFR_C/D"/>
</dbReference>
<organism evidence="2 3">
    <name type="scientific">Cesiribacter andamanensis AMV16</name>
    <dbReference type="NCBI Taxonomy" id="1279009"/>
    <lineage>
        <taxon>Bacteria</taxon>
        <taxon>Pseudomonadati</taxon>
        <taxon>Bacteroidota</taxon>
        <taxon>Cytophagia</taxon>
        <taxon>Cytophagales</taxon>
        <taxon>Cesiribacteraceae</taxon>
        <taxon>Cesiribacter</taxon>
    </lineage>
</organism>
<evidence type="ECO:0000313" key="3">
    <source>
        <dbReference type="Proteomes" id="UP000011910"/>
    </source>
</evidence>
<protein>
    <submittedName>
        <fullName evidence="2">Succinate dehydrogenase (Or fumarate reductase) cytochrome b subunit, b558 family</fullName>
    </submittedName>
</protein>
<feature type="transmembrane region" description="Helical" evidence="1">
    <location>
        <begin position="16"/>
        <end position="39"/>
    </location>
</feature>
<dbReference type="NCBIfam" id="TIGR02046">
    <property type="entry name" value="sdhC_b558_fam"/>
    <property type="match status" value="1"/>
</dbReference>
<dbReference type="EMBL" id="AODQ01000001">
    <property type="protein sequence ID" value="EMR04804.1"/>
    <property type="molecule type" value="Genomic_DNA"/>
</dbReference>
<feature type="transmembrane region" description="Helical" evidence="1">
    <location>
        <begin position="165"/>
        <end position="183"/>
    </location>
</feature>
<dbReference type="RefSeq" id="WP_009193489.1">
    <property type="nucleotide sequence ID" value="NZ_AODQ01000001.1"/>
</dbReference>
<dbReference type="AlphaFoldDB" id="M7P2N8"/>
<keyword evidence="1" id="KW-0472">Membrane</keyword>
<feature type="transmembrane region" description="Helical" evidence="1">
    <location>
        <begin position="204"/>
        <end position="225"/>
    </location>
</feature>
<dbReference type="GO" id="GO:0016020">
    <property type="term" value="C:membrane"/>
    <property type="evidence" value="ECO:0007669"/>
    <property type="project" value="InterPro"/>
</dbReference>
<dbReference type="STRING" id="1279009.ADICEAN_00075"/>
<dbReference type="Gene3D" id="1.20.1300.10">
    <property type="entry name" value="Fumarate reductase/succinate dehydrogenase, transmembrane subunit"/>
    <property type="match status" value="1"/>
</dbReference>
<gene>
    <name evidence="2" type="ORF">ADICEAN_00075</name>
</gene>
<feature type="transmembrane region" description="Helical" evidence="1">
    <location>
        <begin position="105"/>
        <end position="130"/>
    </location>
</feature>
<dbReference type="Proteomes" id="UP000011910">
    <property type="component" value="Unassembled WGS sequence"/>
</dbReference>
<keyword evidence="1" id="KW-1133">Transmembrane helix</keyword>
<sequence length="230" mass="26695">MSWLTQTFTSSIGRKFLTALTGLFLIFFLVGHVTGNLLLFKPDEGRAFNEYTAFMTGNLGIMIVRYLLYAAIIAHVLITLMLAYHNRKARPVPYKAAKPSPHVTWSARNMGILGTLVLVFIVIHMSNFWYSLKWGMVPTINYQEGGDIKNLYAVVRDSFSSLPYTLFYVVMMVFLAFHLYHGFQSAFQTLGWRHKKYWPIIRNVSLWFSIIVPFVFALMPLYIYFFRNIN</sequence>
<name>M7P2N8_9BACT</name>
<dbReference type="InterPro" id="IPR011138">
    <property type="entry name" value="Cytochrome_b-558"/>
</dbReference>
<reference evidence="2 3" key="1">
    <citation type="journal article" date="2013" name="Genome Announc.">
        <title>Draft Genome Sequence of Cesiribacter andamanensis Strain AMV16T, Isolated from a Soil Sample from a Mud Volcano in the Andaman Islands, India.</title>
        <authorList>
            <person name="Shivaji S."/>
            <person name="Ara S."/>
            <person name="Begum Z."/>
            <person name="Srinivas T.N."/>
            <person name="Singh A."/>
            <person name="Kumar Pinnaka A."/>
        </authorList>
    </citation>
    <scope>NUCLEOTIDE SEQUENCE [LARGE SCALE GENOMIC DNA]</scope>
    <source>
        <strain evidence="2 3">AMV16</strain>
    </source>
</reference>
<comment type="caution">
    <text evidence="2">The sequence shown here is derived from an EMBL/GenBank/DDBJ whole genome shotgun (WGS) entry which is preliminary data.</text>
</comment>
<keyword evidence="1" id="KW-0812">Transmembrane</keyword>
<proteinExistence type="predicted"/>
<accession>M7P2N8</accession>
<keyword evidence="3" id="KW-1185">Reference proteome</keyword>